<sequence length="256" mass="28039">MDFKSFFGIRGGASVVPLSDRRGDLSPNDIHSDIGHPEASKVGSLFVVILGSSICFAAFTQRVTAINNWRKVPFITWVALILYLSAFIFFMSSALFEFPLGIDQNISACSATAALCLFNYVFSKNCYFLFLIDRVHIIRGSVCHRLKSKLYVCNIIATIGSYIGYNALYSTFKLSEGHIPFVDLYGNGQMAVISSQSTRLATLSWTNDFASSLIGPSLAPAVQLRLLSLLVEVLVVFALTRPEHGATVPSRSSTNV</sequence>
<accession>A0A507AI97</accession>
<dbReference type="InParanoid" id="A0A507AI97"/>
<dbReference type="GeneID" id="41969786"/>
<dbReference type="RefSeq" id="XP_030988554.1">
    <property type="nucleotide sequence ID" value="XM_031136517.1"/>
</dbReference>
<evidence type="ECO:0000313" key="2">
    <source>
        <dbReference type="EMBL" id="TPX06843.1"/>
    </source>
</evidence>
<dbReference type="Proteomes" id="UP000319257">
    <property type="component" value="Unassembled WGS sequence"/>
</dbReference>
<feature type="transmembrane region" description="Helical" evidence="1">
    <location>
        <begin position="42"/>
        <end position="60"/>
    </location>
</feature>
<gene>
    <name evidence="2" type="ORF">E0L32_002339</name>
</gene>
<dbReference type="AlphaFoldDB" id="A0A507AI97"/>
<feature type="transmembrane region" description="Helical" evidence="1">
    <location>
        <begin position="150"/>
        <end position="168"/>
    </location>
</feature>
<organism evidence="2 3">
    <name type="scientific">Thyridium curvatum</name>
    <dbReference type="NCBI Taxonomy" id="1093900"/>
    <lineage>
        <taxon>Eukaryota</taxon>
        <taxon>Fungi</taxon>
        <taxon>Dikarya</taxon>
        <taxon>Ascomycota</taxon>
        <taxon>Pezizomycotina</taxon>
        <taxon>Sordariomycetes</taxon>
        <taxon>Sordariomycetidae</taxon>
        <taxon>Thyridiales</taxon>
        <taxon>Thyridiaceae</taxon>
        <taxon>Thyridium</taxon>
    </lineage>
</organism>
<evidence type="ECO:0000256" key="1">
    <source>
        <dbReference type="SAM" id="Phobius"/>
    </source>
</evidence>
<evidence type="ECO:0000313" key="3">
    <source>
        <dbReference type="Proteomes" id="UP000319257"/>
    </source>
</evidence>
<name>A0A507AI97_9PEZI</name>
<dbReference type="PANTHER" id="PTHR38848">
    <property type="entry name" value="G-PROTEIN COUPLED RECEPTORS FAMILY 3 PROFILE DOMAIN-CONTAINING PROTEIN"/>
    <property type="match status" value="1"/>
</dbReference>
<keyword evidence="3" id="KW-1185">Reference proteome</keyword>
<keyword evidence="1" id="KW-0812">Transmembrane</keyword>
<keyword evidence="1" id="KW-1133">Transmembrane helix</keyword>
<feature type="transmembrane region" description="Helical" evidence="1">
    <location>
        <begin position="111"/>
        <end position="130"/>
    </location>
</feature>
<protein>
    <submittedName>
        <fullName evidence="2">Uncharacterized protein</fullName>
    </submittedName>
</protein>
<comment type="caution">
    <text evidence="2">The sequence shown here is derived from an EMBL/GenBank/DDBJ whole genome shotgun (WGS) entry which is preliminary data.</text>
</comment>
<dbReference type="PANTHER" id="PTHR38848:SF3">
    <property type="entry name" value="G-PROTEIN COUPLED RECEPTORS FAMILY 3 PROFILE DOMAIN-CONTAINING PROTEIN"/>
    <property type="match status" value="1"/>
</dbReference>
<proteinExistence type="predicted"/>
<dbReference type="EMBL" id="SKBQ01000009">
    <property type="protein sequence ID" value="TPX06843.1"/>
    <property type="molecule type" value="Genomic_DNA"/>
</dbReference>
<dbReference type="OrthoDB" id="3210850at2759"/>
<keyword evidence="1" id="KW-0472">Membrane</keyword>
<feature type="transmembrane region" description="Helical" evidence="1">
    <location>
        <begin position="72"/>
        <end position="91"/>
    </location>
</feature>
<reference evidence="2 3" key="1">
    <citation type="submission" date="2019-06" db="EMBL/GenBank/DDBJ databases">
        <title>Draft genome sequence of the filamentous fungus Phialemoniopsis curvata isolated from diesel fuel.</title>
        <authorList>
            <person name="Varaljay V.A."/>
            <person name="Lyon W.J."/>
            <person name="Crouch A.L."/>
            <person name="Drake C.E."/>
            <person name="Hollomon J.M."/>
            <person name="Nadeau L.J."/>
            <person name="Nunn H.S."/>
            <person name="Stevenson B.S."/>
            <person name="Bojanowski C.L."/>
            <person name="Crookes-Goodson W.J."/>
        </authorList>
    </citation>
    <scope>NUCLEOTIDE SEQUENCE [LARGE SCALE GENOMIC DNA]</scope>
    <source>
        <strain evidence="2 3">D216</strain>
    </source>
</reference>